<organism evidence="10 11">
    <name type="scientific">Gossypium barbadense</name>
    <name type="common">Sea Island cotton</name>
    <name type="synonym">Hibiscus barbadensis</name>
    <dbReference type="NCBI Taxonomy" id="3634"/>
    <lineage>
        <taxon>Eukaryota</taxon>
        <taxon>Viridiplantae</taxon>
        <taxon>Streptophyta</taxon>
        <taxon>Embryophyta</taxon>
        <taxon>Tracheophyta</taxon>
        <taxon>Spermatophyta</taxon>
        <taxon>Magnoliopsida</taxon>
        <taxon>eudicotyledons</taxon>
        <taxon>Gunneridae</taxon>
        <taxon>Pentapetalae</taxon>
        <taxon>rosids</taxon>
        <taxon>malvids</taxon>
        <taxon>Malvales</taxon>
        <taxon>Malvaceae</taxon>
        <taxon>Malvoideae</taxon>
        <taxon>Gossypium</taxon>
    </lineage>
</organism>
<dbReference type="InterPro" id="IPR036770">
    <property type="entry name" value="Ankyrin_rpt-contain_sf"/>
</dbReference>
<dbReference type="Pfam" id="PF12796">
    <property type="entry name" value="Ank_2"/>
    <property type="match status" value="2"/>
</dbReference>
<comment type="subcellular location">
    <subcellularLocation>
        <location evidence="1">Membrane</location>
        <topology evidence="1">Multi-pass membrane protein</topology>
    </subcellularLocation>
</comment>
<reference evidence="10 11" key="1">
    <citation type="submission" date="2015-01" db="EMBL/GenBank/DDBJ databases">
        <title>Genome of allotetraploid Gossypium barbadense reveals genomic plasticity and fiber elongation in cotton evolution.</title>
        <authorList>
            <person name="Chen X."/>
            <person name="Liu X."/>
            <person name="Zhao B."/>
            <person name="Zheng H."/>
            <person name="Hu Y."/>
            <person name="Lu G."/>
            <person name="Yang C."/>
            <person name="Chen J."/>
            <person name="Shan C."/>
            <person name="Zhang L."/>
            <person name="Zhou Y."/>
            <person name="Wang L."/>
            <person name="Guo W."/>
            <person name="Bai Y."/>
            <person name="Ruan J."/>
            <person name="Shangguan X."/>
            <person name="Mao Y."/>
            <person name="Jiang J."/>
            <person name="Zhu Y."/>
            <person name="Lei J."/>
            <person name="Kang H."/>
            <person name="Chen S."/>
            <person name="He X."/>
            <person name="Wang R."/>
            <person name="Wang Y."/>
            <person name="Chen J."/>
            <person name="Wang L."/>
            <person name="Yu S."/>
            <person name="Wang B."/>
            <person name="Wei J."/>
            <person name="Song S."/>
            <person name="Lu X."/>
            <person name="Gao Z."/>
            <person name="Gu W."/>
            <person name="Deng X."/>
            <person name="Ma D."/>
            <person name="Wang S."/>
            <person name="Liang W."/>
            <person name="Fang L."/>
            <person name="Cai C."/>
            <person name="Zhu X."/>
            <person name="Zhou B."/>
            <person name="Zhang Y."/>
            <person name="Chen Z."/>
            <person name="Xu S."/>
            <person name="Zhu R."/>
            <person name="Wang S."/>
            <person name="Zhang T."/>
            <person name="Zhao G."/>
        </authorList>
    </citation>
    <scope>NUCLEOTIDE SEQUENCE [LARGE SCALE GENOMIC DNA]</scope>
    <source>
        <strain evidence="11">cv. Xinhai21</strain>
        <tissue evidence="10">Leaf</tissue>
    </source>
</reference>
<dbReference type="PANTHER" id="PTHR24186:SF50">
    <property type="entry name" value="ANKYRIN REPEAT-CONTAINING PROTEIN ITN1-LIKE ISOFORM X1"/>
    <property type="match status" value="1"/>
</dbReference>
<feature type="repeat" description="ANK" evidence="7">
    <location>
        <begin position="99"/>
        <end position="131"/>
    </location>
</feature>
<evidence type="ECO:0000313" key="11">
    <source>
        <dbReference type="Proteomes" id="UP000239757"/>
    </source>
</evidence>
<dbReference type="PROSITE" id="PS50088">
    <property type="entry name" value="ANK_REPEAT"/>
    <property type="match status" value="4"/>
</dbReference>
<evidence type="ECO:0000256" key="1">
    <source>
        <dbReference type="ARBA" id="ARBA00004141"/>
    </source>
</evidence>
<proteinExistence type="predicted"/>
<keyword evidence="6 8" id="KW-0472">Membrane</keyword>
<dbReference type="OrthoDB" id="944730at2759"/>
<feature type="repeat" description="ANK" evidence="7">
    <location>
        <begin position="149"/>
        <end position="172"/>
    </location>
</feature>
<dbReference type="InterPro" id="IPR002110">
    <property type="entry name" value="Ankyrin_rpt"/>
</dbReference>
<dbReference type="EMBL" id="KZ664689">
    <property type="protein sequence ID" value="PPS03816.1"/>
    <property type="molecule type" value="Genomic_DNA"/>
</dbReference>
<dbReference type="SMART" id="SM00248">
    <property type="entry name" value="ANK"/>
    <property type="match status" value="7"/>
</dbReference>
<feature type="transmembrane region" description="Helical" evidence="8">
    <location>
        <begin position="457"/>
        <end position="483"/>
    </location>
</feature>
<feature type="transmembrane region" description="Helical" evidence="8">
    <location>
        <begin position="418"/>
        <end position="437"/>
    </location>
</feature>
<evidence type="ECO:0000259" key="9">
    <source>
        <dbReference type="Pfam" id="PF13962"/>
    </source>
</evidence>
<evidence type="ECO:0000256" key="8">
    <source>
        <dbReference type="SAM" id="Phobius"/>
    </source>
</evidence>
<evidence type="ECO:0000256" key="5">
    <source>
        <dbReference type="ARBA" id="ARBA00023043"/>
    </source>
</evidence>
<evidence type="ECO:0000256" key="3">
    <source>
        <dbReference type="ARBA" id="ARBA00022737"/>
    </source>
</evidence>
<dbReference type="SUPFAM" id="SSF48403">
    <property type="entry name" value="Ankyrin repeat"/>
    <property type="match status" value="1"/>
</dbReference>
<dbReference type="InterPro" id="IPR026961">
    <property type="entry name" value="PGG_dom"/>
</dbReference>
<keyword evidence="4 8" id="KW-1133">Transmembrane helix</keyword>
<feature type="domain" description="PGG" evidence="9">
    <location>
        <begin position="409"/>
        <end position="523"/>
    </location>
</feature>
<dbReference type="Gene3D" id="1.25.40.20">
    <property type="entry name" value="Ankyrin repeat-containing domain"/>
    <property type="match status" value="2"/>
</dbReference>
<feature type="transmembrane region" description="Helical" evidence="8">
    <location>
        <begin position="504"/>
        <end position="523"/>
    </location>
</feature>
<keyword evidence="3" id="KW-0677">Repeat</keyword>
<dbReference type="Pfam" id="PF00023">
    <property type="entry name" value="Ank"/>
    <property type="match status" value="1"/>
</dbReference>
<keyword evidence="5 7" id="KW-0040">ANK repeat</keyword>
<gene>
    <name evidence="10" type="ORF">GOBAR_AA16853</name>
</gene>
<evidence type="ECO:0000313" key="10">
    <source>
        <dbReference type="EMBL" id="PPS03816.1"/>
    </source>
</evidence>
<dbReference type="PANTHER" id="PTHR24186">
    <property type="entry name" value="PROTEIN PHOSPHATASE 1 REGULATORY SUBUNIT"/>
    <property type="match status" value="1"/>
</dbReference>
<evidence type="ECO:0000256" key="7">
    <source>
        <dbReference type="PROSITE-ProRule" id="PRU00023"/>
    </source>
</evidence>
<sequence>MEDLGEPEKLVESITCMEVPLYKAAAEGKIEEFDNRQELNLESLKTPNYDNVLHVNLANSERTASAWSFKSRSRRSNRSDFVKKILGKCPSLLLQTNRKGQTPLHIAARYGRSTTVKLFIESRADGDIENLGMDELKAVREMLRLKDEESNTALHVAARYGHVGVVQALLKHEDPDFPYSVNKNHETPLYLAAKGGYGRSVTKLLDKWKSTVHGGPYGRTTLHAAVMSGDVETTKIILKEKGDLTKETDEIGHTPLHYAAHLGRNSIVEELLKEDVSAAYIGDKKWEMTPLLMAARQGYGLTVRKILFHCPASCEKVDKRGWNLLHFVAFRDNPLQLILFFSAIGDAELEYGSVKNLMDWKDTYGITPQQVYDACQGVASSENNQHIVVNEEVAEKAINPVPSSTINREDLQKTRDTHLVVAALVATVTFAAAITVPGGFKGEKELDQGTPFLIHDAAFKAFVITDALAFGLSVCTLIIHFDMVNPLFSRSHDKISGIMLADRFLGYATYAMVIAFCTANYAVLKPSHGLAIISCSLGLSFFLFYLLKKSVISTLTVTSWELHKNLSFREILTINRFLTKNLDSVDEIGKRIDALRKP</sequence>
<evidence type="ECO:0000256" key="4">
    <source>
        <dbReference type="ARBA" id="ARBA00022989"/>
    </source>
</evidence>
<feature type="repeat" description="ANK" evidence="7">
    <location>
        <begin position="217"/>
        <end position="249"/>
    </location>
</feature>
<feature type="transmembrane region" description="Helical" evidence="8">
    <location>
        <begin position="529"/>
        <end position="547"/>
    </location>
</feature>
<dbReference type="Proteomes" id="UP000239757">
    <property type="component" value="Unassembled WGS sequence"/>
</dbReference>
<dbReference type="Pfam" id="PF13962">
    <property type="entry name" value="PGG"/>
    <property type="match status" value="1"/>
</dbReference>
<accession>A0A2P5XKF7</accession>
<name>A0A2P5XKF7_GOSBA</name>
<keyword evidence="2 8" id="KW-0812">Transmembrane</keyword>
<evidence type="ECO:0000256" key="2">
    <source>
        <dbReference type="ARBA" id="ARBA00022692"/>
    </source>
</evidence>
<evidence type="ECO:0000256" key="6">
    <source>
        <dbReference type="ARBA" id="ARBA00023136"/>
    </source>
</evidence>
<dbReference type="AlphaFoldDB" id="A0A2P5XKF7"/>
<dbReference type="PROSITE" id="PS50297">
    <property type="entry name" value="ANK_REP_REGION"/>
    <property type="match status" value="4"/>
</dbReference>
<protein>
    <recommendedName>
        <fullName evidence="9">PGG domain-containing protein</fullName>
    </recommendedName>
</protein>
<dbReference type="GO" id="GO:0005886">
    <property type="term" value="C:plasma membrane"/>
    <property type="evidence" value="ECO:0007669"/>
    <property type="project" value="TreeGrafter"/>
</dbReference>
<feature type="repeat" description="ANK" evidence="7">
    <location>
        <begin position="251"/>
        <end position="283"/>
    </location>
</feature>